<organism evidence="2 3">
    <name type="scientific">Mojavia pulchra JT2-VF2</name>
    <dbReference type="NCBI Taxonomy" id="287848"/>
    <lineage>
        <taxon>Bacteria</taxon>
        <taxon>Bacillati</taxon>
        <taxon>Cyanobacteriota</taxon>
        <taxon>Cyanophyceae</taxon>
        <taxon>Nostocales</taxon>
        <taxon>Nostocaceae</taxon>
    </lineage>
</organism>
<proteinExistence type="predicted"/>
<reference evidence="2" key="1">
    <citation type="submission" date="2021-05" db="EMBL/GenBank/DDBJ databases">
        <authorList>
            <person name="Pietrasiak N."/>
            <person name="Ward R."/>
            <person name="Stajich J.E."/>
            <person name="Kurbessoian T."/>
        </authorList>
    </citation>
    <scope>NUCLEOTIDE SEQUENCE</scope>
    <source>
        <strain evidence="2">JT2-VF2</strain>
    </source>
</reference>
<keyword evidence="1" id="KW-1133">Transmembrane helix</keyword>
<protein>
    <submittedName>
        <fullName evidence="2">Uncharacterized protein</fullName>
    </submittedName>
</protein>
<sequence length="124" mass="14659">MFFQRVRSFYIFSLGFLLLLLFASGIFAYLVSPLRDPTFQPDSANAGSLVPWLQGVTEEHWLLGANILAFLLSTNLTLILWQRWVSNNNDWLLRFINMVFAWVILFSVFWIMFMIYLLQQWLVD</sequence>
<evidence type="ECO:0000313" key="3">
    <source>
        <dbReference type="Proteomes" id="UP000715781"/>
    </source>
</evidence>
<feature type="transmembrane region" description="Helical" evidence="1">
    <location>
        <begin position="93"/>
        <end position="118"/>
    </location>
</feature>
<feature type="transmembrane region" description="Helical" evidence="1">
    <location>
        <begin position="61"/>
        <end position="81"/>
    </location>
</feature>
<name>A0A951Q2Y5_9NOST</name>
<reference evidence="2" key="2">
    <citation type="journal article" date="2022" name="Microbiol. Resour. Announc.">
        <title>Metagenome Sequencing to Explore Phylogenomics of Terrestrial Cyanobacteria.</title>
        <authorList>
            <person name="Ward R.D."/>
            <person name="Stajich J.E."/>
            <person name="Johansen J.R."/>
            <person name="Huntemann M."/>
            <person name="Clum A."/>
            <person name="Foster B."/>
            <person name="Foster B."/>
            <person name="Roux S."/>
            <person name="Palaniappan K."/>
            <person name="Varghese N."/>
            <person name="Mukherjee S."/>
            <person name="Reddy T.B.K."/>
            <person name="Daum C."/>
            <person name="Copeland A."/>
            <person name="Chen I.A."/>
            <person name="Ivanova N.N."/>
            <person name="Kyrpides N.C."/>
            <person name="Shapiro N."/>
            <person name="Eloe-Fadrosh E.A."/>
            <person name="Pietrasiak N."/>
        </authorList>
    </citation>
    <scope>NUCLEOTIDE SEQUENCE</scope>
    <source>
        <strain evidence="2">JT2-VF2</strain>
    </source>
</reference>
<evidence type="ECO:0000313" key="2">
    <source>
        <dbReference type="EMBL" id="MBW4564443.1"/>
    </source>
</evidence>
<dbReference type="AlphaFoldDB" id="A0A951Q2Y5"/>
<keyword evidence="1" id="KW-0812">Transmembrane</keyword>
<comment type="caution">
    <text evidence="2">The sequence shown here is derived from an EMBL/GenBank/DDBJ whole genome shotgun (WGS) entry which is preliminary data.</text>
</comment>
<dbReference type="Proteomes" id="UP000715781">
    <property type="component" value="Unassembled WGS sequence"/>
</dbReference>
<dbReference type="EMBL" id="JAHHHN010000022">
    <property type="protein sequence ID" value="MBW4564443.1"/>
    <property type="molecule type" value="Genomic_DNA"/>
</dbReference>
<gene>
    <name evidence="2" type="ORF">KME32_25560</name>
</gene>
<keyword evidence="1" id="KW-0472">Membrane</keyword>
<feature type="transmembrane region" description="Helical" evidence="1">
    <location>
        <begin position="9"/>
        <end position="31"/>
    </location>
</feature>
<evidence type="ECO:0000256" key="1">
    <source>
        <dbReference type="SAM" id="Phobius"/>
    </source>
</evidence>
<accession>A0A951Q2Y5</accession>